<evidence type="ECO:0000256" key="8">
    <source>
        <dbReference type="ARBA" id="ARBA00023170"/>
    </source>
</evidence>
<proteinExistence type="inferred from homology"/>
<keyword evidence="12" id="KW-0732">Signal</keyword>
<keyword evidence="6 11" id="KW-0798">TonB box</keyword>
<dbReference type="RefSeq" id="WP_347705656.1">
    <property type="nucleotide sequence ID" value="NZ_JBDPZD010000004.1"/>
</dbReference>
<reference evidence="15 16" key="1">
    <citation type="submission" date="2024-05" db="EMBL/GenBank/DDBJ databases">
        <title>Roseateles sp. DJS-2-20 16S ribosomal RNA gene Genome sequencing and assembly.</title>
        <authorList>
            <person name="Woo H."/>
        </authorList>
    </citation>
    <scope>NUCLEOTIDE SEQUENCE [LARGE SCALE GENOMIC DNA]</scope>
    <source>
        <strain evidence="15 16">DJS-2-20</strain>
    </source>
</reference>
<name>A0ABV0G540_9BURK</name>
<evidence type="ECO:0000256" key="1">
    <source>
        <dbReference type="ARBA" id="ARBA00004571"/>
    </source>
</evidence>
<comment type="caution">
    <text evidence="15">The sequence shown here is derived from an EMBL/GenBank/DDBJ whole genome shotgun (WGS) entry which is preliminary data.</text>
</comment>
<sequence length="904" mass="95169">MKTHVFRSALTPVSAAALLLMAHSAVLAQNANASANAEAAAASDGDQKLETVVITGSRIRGIAPVGAVVNSLTRENIETSGATTTAQLVQQLPQVFNLGVSENSRGQPGGSTNITYGASINLRGIGPYATLVLVNGHRVVGQGTTGSAVDPSILPTLALDRVEIVADGASALYGSDAIAGVANLIMRRNEKGVQAYARFGVGDAFHERQLGGLAGLRWDGGNATFTYEKTHRSALNGRDRDFFKGDLTSQGGGDFRSTQCSPGNIVISGVTYPIPASGITAANAASLVAGAPNKCDNFKVGDLLPEQHRDSFAMTAEQKFGAYRLFADVIASKREYSIRPSAFTANLTVPSTNPFYVRPPGAPAGTSETVTFSFINDVPLNTATGKSKTLEATVGLEVPLWGDWRGSGLVTRGENRDISTSYGGVVNPALAAALADKNPATALNVFGGPNNPTTIKNVFNGISFAPGHVTFDNLAFKADGAVMTLPGGKMRMALGLEGQDITTVGGQTSGTFANPTTGEVTLKRRVKSAYGELVVPIVGASNAMPGIRSLSLSLAARKDHYSDVGSTSNPKLGMTWQPVDSLSLRGSYGESFRAPVLTQIRGFTNGGRGGLFVQNYSDPTINGALRVGVALSAANYDLKPESAKTKTLGFDWKPAIGTGTKLSATWFDINYDNQIVGALADLTILNRESTFAGTPIIQRNPSPELVAQLLATYPVAGVPPATWTLFVDGRQFNVGRSKTQGFDFEASTRFNDTKLGDFLVGVNGTVFTKHQMAQTPAGALTDQLNTIYNPMKFKSRFMANWAYGAFQTNLTFAYINGYKNNLANPVQNVASIVTTDLRVAYAFETDGPMGLLKDATVAIGAINLFNKKPPFVNVAQSPNGGGGFDPTLTSPVGRVVSISLDKRF</sequence>
<dbReference type="InterPro" id="IPR037066">
    <property type="entry name" value="Plug_dom_sf"/>
</dbReference>
<evidence type="ECO:0000256" key="2">
    <source>
        <dbReference type="ARBA" id="ARBA00009810"/>
    </source>
</evidence>
<evidence type="ECO:0000256" key="12">
    <source>
        <dbReference type="SAM" id="SignalP"/>
    </source>
</evidence>
<feature type="signal peptide" evidence="12">
    <location>
        <begin position="1"/>
        <end position="28"/>
    </location>
</feature>
<dbReference type="Pfam" id="PF00593">
    <property type="entry name" value="TonB_dep_Rec_b-barrel"/>
    <property type="match status" value="1"/>
</dbReference>
<dbReference type="Pfam" id="PF07715">
    <property type="entry name" value="Plug"/>
    <property type="match status" value="1"/>
</dbReference>
<dbReference type="InterPro" id="IPR039426">
    <property type="entry name" value="TonB-dep_rcpt-like"/>
</dbReference>
<keyword evidence="3 10" id="KW-0813">Transport</keyword>
<dbReference type="InterPro" id="IPR036942">
    <property type="entry name" value="Beta-barrel_TonB_sf"/>
</dbReference>
<protein>
    <submittedName>
        <fullName evidence="15">TonB-dependent receptor</fullName>
    </submittedName>
</protein>
<keyword evidence="8 15" id="KW-0675">Receptor</keyword>
<keyword evidence="7 10" id="KW-0472">Membrane</keyword>
<dbReference type="PANTHER" id="PTHR47234">
    <property type="match status" value="1"/>
</dbReference>
<dbReference type="EMBL" id="JBDPZD010000004">
    <property type="protein sequence ID" value="MEO3692846.1"/>
    <property type="molecule type" value="Genomic_DNA"/>
</dbReference>
<feature type="domain" description="TonB-dependent receptor-like beta-barrel" evidence="13">
    <location>
        <begin position="474"/>
        <end position="864"/>
    </location>
</feature>
<evidence type="ECO:0000256" key="7">
    <source>
        <dbReference type="ARBA" id="ARBA00023136"/>
    </source>
</evidence>
<gene>
    <name evidence="15" type="ORF">ABDJ85_15310</name>
</gene>
<feature type="chain" id="PRO_5047025251" evidence="12">
    <location>
        <begin position="29"/>
        <end position="904"/>
    </location>
</feature>
<dbReference type="PROSITE" id="PS52016">
    <property type="entry name" value="TONB_DEPENDENT_REC_3"/>
    <property type="match status" value="1"/>
</dbReference>
<dbReference type="InterPro" id="IPR000531">
    <property type="entry name" value="Beta-barrel_TonB"/>
</dbReference>
<keyword evidence="4 10" id="KW-1134">Transmembrane beta strand</keyword>
<dbReference type="SUPFAM" id="SSF56935">
    <property type="entry name" value="Porins"/>
    <property type="match status" value="1"/>
</dbReference>
<evidence type="ECO:0000256" key="6">
    <source>
        <dbReference type="ARBA" id="ARBA00023077"/>
    </source>
</evidence>
<dbReference type="Proteomes" id="UP001495147">
    <property type="component" value="Unassembled WGS sequence"/>
</dbReference>
<evidence type="ECO:0000256" key="10">
    <source>
        <dbReference type="PROSITE-ProRule" id="PRU01360"/>
    </source>
</evidence>
<dbReference type="InterPro" id="IPR012910">
    <property type="entry name" value="Plug_dom"/>
</dbReference>
<organism evidence="15 16">
    <name type="scientific">Roseateles paludis</name>
    <dbReference type="NCBI Taxonomy" id="3145238"/>
    <lineage>
        <taxon>Bacteria</taxon>
        <taxon>Pseudomonadati</taxon>
        <taxon>Pseudomonadota</taxon>
        <taxon>Betaproteobacteria</taxon>
        <taxon>Burkholderiales</taxon>
        <taxon>Sphaerotilaceae</taxon>
        <taxon>Roseateles</taxon>
    </lineage>
</organism>
<evidence type="ECO:0000313" key="15">
    <source>
        <dbReference type="EMBL" id="MEO3692846.1"/>
    </source>
</evidence>
<keyword evidence="9 10" id="KW-0998">Cell outer membrane</keyword>
<evidence type="ECO:0000259" key="14">
    <source>
        <dbReference type="Pfam" id="PF07715"/>
    </source>
</evidence>
<dbReference type="Gene3D" id="2.170.130.10">
    <property type="entry name" value="TonB-dependent receptor, plug domain"/>
    <property type="match status" value="1"/>
</dbReference>
<accession>A0ABV0G540</accession>
<evidence type="ECO:0000256" key="4">
    <source>
        <dbReference type="ARBA" id="ARBA00022452"/>
    </source>
</evidence>
<evidence type="ECO:0000256" key="3">
    <source>
        <dbReference type="ARBA" id="ARBA00022448"/>
    </source>
</evidence>
<evidence type="ECO:0000256" key="11">
    <source>
        <dbReference type="RuleBase" id="RU003357"/>
    </source>
</evidence>
<evidence type="ECO:0000256" key="5">
    <source>
        <dbReference type="ARBA" id="ARBA00022692"/>
    </source>
</evidence>
<comment type="similarity">
    <text evidence="2 10 11">Belongs to the TonB-dependent receptor family.</text>
</comment>
<keyword evidence="16" id="KW-1185">Reference proteome</keyword>
<evidence type="ECO:0000256" key="9">
    <source>
        <dbReference type="ARBA" id="ARBA00023237"/>
    </source>
</evidence>
<evidence type="ECO:0000259" key="13">
    <source>
        <dbReference type="Pfam" id="PF00593"/>
    </source>
</evidence>
<comment type="subcellular location">
    <subcellularLocation>
        <location evidence="1 10">Cell outer membrane</location>
        <topology evidence="1 10">Multi-pass membrane protein</topology>
    </subcellularLocation>
</comment>
<evidence type="ECO:0000313" key="16">
    <source>
        <dbReference type="Proteomes" id="UP001495147"/>
    </source>
</evidence>
<dbReference type="PANTHER" id="PTHR47234:SF2">
    <property type="entry name" value="TONB-DEPENDENT RECEPTOR"/>
    <property type="match status" value="1"/>
</dbReference>
<feature type="domain" description="TonB-dependent receptor plug" evidence="14">
    <location>
        <begin position="67"/>
        <end position="181"/>
    </location>
</feature>
<keyword evidence="5 10" id="KW-0812">Transmembrane</keyword>
<dbReference type="Gene3D" id="2.40.170.20">
    <property type="entry name" value="TonB-dependent receptor, beta-barrel domain"/>
    <property type="match status" value="1"/>
</dbReference>